<dbReference type="InterPro" id="IPR045186">
    <property type="entry name" value="Indole-3-glycerol_P_synth"/>
</dbReference>
<dbReference type="PANTHER" id="PTHR22854:SF2">
    <property type="entry name" value="INDOLE-3-GLYCEROL-PHOSPHATE SYNTHASE"/>
    <property type="match status" value="1"/>
</dbReference>
<dbReference type="STRING" id="1123282.SAMN02745823_03476"/>
<evidence type="ECO:0000313" key="12">
    <source>
        <dbReference type="Proteomes" id="UP000183995"/>
    </source>
</evidence>
<name>A0A1M5ZB66_9FIRM</name>
<evidence type="ECO:0000256" key="8">
    <source>
        <dbReference type="ARBA" id="ARBA00023239"/>
    </source>
</evidence>
<dbReference type="NCBIfam" id="NF001377">
    <property type="entry name" value="PRK00278.2-4"/>
    <property type="match status" value="1"/>
</dbReference>
<dbReference type="AlphaFoldDB" id="A0A1M5ZB66"/>
<dbReference type="InterPro" id="IPR013785">
    <property type="entry name" value="Aldolase_TIM"/>
</dbReference>
<proteinExistence type="inferred from homology"/>
<protein>
    <recommendedName>
        <fullName evidence="9">Indole-3-glycerol phosphate synthase</fullName>
        <shortName evidence="9">IGPS</shortName>
        <ecNumber evidence="9">4.1.1.48</ecNumber>
    </recommendedName>
</protein>
<dbReference type="InterPro" id="IPR011060">
    <property type="entry name" value="RibuloseP-bd_barrel"/>
</dbReference>
<dbReference type="PANTHER" id="PTHR22854">
    <property type="entry name" value="TRYPTOPHAN BIOSYNTHESIS PROTEIN"/>
    <property type="match status" value="1"/>
</dbReference>
<dbReference type="RefSeq" id="WP_073082006.1">
    <property type="nucleotide sequence ID" value="NZ_FQXV01000016.1"/>
</dbReference>
<evidence type="ECO:0000256" key="2">
    <source>
        <dbReference type="ARBA" id="ARBA00004696"/>
    </source>
</evidence>
<evidence type="ECO:0000256" key="6">
    <source>
        <dbReference type="ARBA" id="ARBA00022822"/>
    </source>
</evidence>
<keyword evidence="7 9" id="KW-0057">Aromatic amino acid biosynthesis</keyword>
<keyword evidence="12" id="KW-1185">Reference proteome</keyword>
<evidence type="ECO:0000256" key="7">
    <source>
        <dbReference type="ARBA" id="ARBA00023141"/>
    </source>
</evidence>
<comment type="pathway">
    <text evidence="2 9">Amino-acid biosynthesis; L-tryptophan biosynthesis; L-tryptophan from chorismate: step 4/5.</text>
</comment>
<dbReference type="EMBL" id="FQXV01000016">
    <property type="protein sequence ID" value="SHI21465.1"/>
    <property type="molecule type" value="Genomic_DNA"/>
</dbReference>
<evidence type="ECO:0000256" key="5">
    <source>
        <dbReference type="ARBA" id="ARBA00022793"/>
    </source>
</evidence>
<sequence>MILDKLADATRRRVEALKAQTPPEELKSRALAMDRGAFPFEAALRAPDIAVICEVKRASPSKGVIAGEFPYLDIARDYEKAGADAVSVLTEPDYFLGHPDYLSGIRAQVGLPLLRKDFILDDCQLYESKLIGADAVLLICALLDTETLKSYIGICDSLGLSALVEAHDAPEIRSALAAGARIVGVNNRDLRTFQVDLGNSVRLRPLVPGDILFVAESGIKTAEDVGLLRRAGVNAVLIGETLMRSGDKKAALRELRGMA</sequence>
<dbReference type="InterPro" id="IPR013798">
    <property type="entry name" value="Indole-3-glycerol_P_synth_dom"/>
</dbReference>
<feature type="domain" description="Indole-3-glycerol phosphate synthase" evidence="10">
    <location>
        <begin position="3"/>
        <end position="255"/>
    </location>
</feature>
<keyword evidence="5 9" id="KW-0210">Decarboxylase</keyword>
<gene>
    <name evidence="9" type="primary">trpC</name>
    <name evidence="11" type="ORF">SAMN02745823_03476</name>
</gene>
<keyword evidence="4 9" id="KW-0028">Amino-acid biosynthesis</keyword>
<dbReference type="FunFam" id="3.20.20.70:FF:000024">
    <property type="entry name" value="Indole-3-glycerol phosphate synthase"/>
    <property type="match status" value="1"/>
</dbReference>
<comment type="similarity">
    <text evidence="3 9">Belongs to the TrpC family.</text>
</comment>
<dbReference type="GO" id="GO:0000162">
    <property type="term" value="P:L-tryptophan biosynthetic process"/>
    <property type="evidence" value="ECO:0007669"/>
    <property type="project" value="UniProtKB-UniRule"/>
</dbReference>
<dbReference type="SUPFAM" id="SSF51366">
    <property type="entry name" value="Ribulose-phoshate binding barrel"/>
    <property type="match status" value="1"/>
</dbReference>
<dbReference type="Pfam" id="PF00218">
    <property type="entry name" value="IGPS"/>
    <property type="match status" value="1"/>
</dbReference>
<dbReference type="EC" id="4.1.1.48" evidence="9"/>
<reference evidence="11 12" key="1">
    <citation type="submission" date="2016-11" db="EMBL/GenBank/DDBJ databases">
        <authorList>
            <person name="Jaros S."/>
            <person name="Januszkiewicz K."/>
            <person name="Wedrychowicz H."/>
        </authorList>
    </citation>
    <scope>NUCLEOTIDE SEQUENCE [LARGE SCALE GENOMIC DNA]</scope>
    <source>
        <strain evidence="11 12">DSM 10068</strain>
    </source>
</reference>
<evidence type="ECO:0000256" key="4">
    <source>
        <dbReference type="ARBA" id="ARBA00022605"/>
    </source>
</evidence>
<dbReference type="UniPathway" id="UPA00035">
    <property type="reaction ID" value="UER00043"/>
</dbReference>
<keyword evidence="6 9" id="KW-0822">Tryptophan biosynthesis</keyword>
<evidence type="ECO:0000256" key="3">
    <source>
        <dbReference type="ARBA" id="ARBA00008737"/>
    </source>
</evidence>
<dbReference type="CDD" id="cd00331">
    <property type="entry name" value="IGPS"/>
    <property type="match status" value="1"/>
</dbReference>
<keyword evidence="8 9" id="KW-0456">Lyase</keyword>
<dbReference type="Gene3D" id="3.20.20.70">
    <property type="entry name" value="Aldolase class I"/>
    <property type="match status" value="1"/>
</dbReference>
<dbReference type="HAMAP" id="MF_00134_B">
    <property type="entry name" value="IGPS_B"/>
    <property type="match status" value="1"/>
</dbReference>
<dbReference type="GO" id="GO:0004640">
    <property type="term" value="F:phosphoribosylanthranilate isomerase activity"/>
    <property type="evidence" value="ECO:0007669"/>
    <property type="project" value="TreeGrafter"/>
</dbReference>
<dbReference type="PROSITE" id="PS00614">
    <property type="entry name" value="IGPS"/>
    <property type="match status" value="1"/>
</dbReference>
<evidence type="ECO:0000256" key="9">
    <source>
        <dbReference type="HAMAP-Rule" id="MF_00134"/>
    </source>
</evidence>
<accession>A0A1M5ZB66</accession>
<dbReference type="InterPro" id="IPR001468">
    <property type="entry name" value="Indole-3-GlycerolPSynthase_CS"/>
</dbReference>
<dbReference type="Proteomes" id="UP000183995">
    <property type="component" value="Unassembled WGS sequence"/>
</dbReference>
<evidence type="ECO:0000313" key="11">
    <source>
        <dbReference type="EMBL" id="SHI21465.1"/>
    </source>
</evidence>
<evidence type="ECO:0000256" key="1">
    <source>
        <dbReference type="ARBA" id="ARBA00001633"/>
    </source>
</evidence>
<comment type="catalytic activity">
    <reaction evidence="1 9">
        <text>1-(2-carboxyphenylamino)-1-deoxy-D-ribulose 5-phosphate + H(+) = (1S,2R)-1-C-(indol-3-yl)glycerol 3-phosphate + CO2 + H2O</text>
        <dbReference type="Rhea" id="RHEA:23476"/>
        <dbReference type="ChEBI" id="CHEBI:15377"/>
        <dbReference type="ChEBI" id="CHEBI:15378"/>
        <dbReference type="ChEBI" id="CHEBI:16526"/>
        <dbReference type="ChEBI" id="CHEBI:58613"/>
        <dbReference type="ChEBI" id="CHEBI:58866"/>
        <dbReference type="EC" id="4.1.1.48"/>
    </reaction>
</comment>
<dbReference type="GO" id="GO:0004425">
    <property type="term" value="F:indole-3-glycerol-phosphate synthase activity"/>
    <property type="evidence" value="ECO:0007669"/>
    <property type="project" value="UniProtKB-UniRule"/>
</dbReference>
<organism evidence="11 12">
    <name type="scientific">Sporobacter termitidis DSM 10068</name>
    <dbReference type="NCBI Taxonomy" id="1123282"/>
    <lineage>
        <taxon>Bacteria</taxon>
        <taxon>Bacillati</taxon>
        <taxon>Bacillota</taxon>
        <taxon>Clostridia</taxon>
        <taxon>Eubacteriales</taxon>
        <taxon>Oscillospiraceae</taxon>
        <taxon>Sporobacter</taxon>
    </lineage>
</organism>
<evidence type="ECO:0000259" key="10">
    <source>
        <dbReference type="Pfam" id="PF00218"/>
    </source>
</evidence>
<dbReference type="OrthoDB" id="9804217at2"/>